<name>A0AAN0NLA5_9RHOB</name>
<dbReference type="PANTHER" id="PTHR40943:SF1">
    <property type="entry name" value="CYTOPLASMIC PROTEIN"/>
    <property type="match status" value="1"/>
</dbReference>
<dbReference type="InterPro" id="IPR011051">
    <property type="entry name" value="RmlC_Cupin_sf"/>
</dbReference>
<feature type="domain" description="(S)-ureidoglycine aminohydrolase cupin" evidence="1">
    <location>
        <begin position="37"/>
        <end position="110"/>
    </location>
</feature>
<dbReference type="Proteomes" id="UP001470809">
    <property type="component" value="Chromosome"/>
</dbReference>
<dbReference type="SUPFAM" id="SSF51182">
    <property type="entry name" value="RmlC-like cupins"/>
    <property type="match status" value="1"/>
</dbReference>
<dbReference type="Pfam" id="PF05899">
    <property type="entry name" value="Cupin_3"/>
    <property type="match status" value="1"/>
</dbReference>
<accession>A0AAN0NLA5</accession>
<sequence length="118" mass="13333">MKFVNFSDLKTEPFKKEFAEDIIDGSPEQNVWSHFVGADGTFKSGMWDSTAGVFRGPMNDQIEFCHILEGEARIEIADGTSYVVKPGDAFVMDNGLQPVWHVDKYVRKHYVIVSVENS</sequence>
<protein>
    <submittedName>
        <fullName evidence="2">Cupin domain-containing protein</fullName>
    </submittedName>
</protein>
<proteinExistence type="predicted"/>
<gene>
    <name evidence="2" type="ORF">AABB31_06340</name>
</gene>
<evidence type="ECO:0000313" key="2">
    <source>
        <dbReference type="EMBL" id="WZU68505.1"/>
    </source>
</evidence>
<evidence type="ECO:0000313" key="3">
    <source>
        <dbReference type="Proteomes" id="UP001470809"/>
    </source>
</evidence>
<reference evidence="2 3" key="2">
    <citation type="submission" date="2024-08" db="EMBL/GenBank/DDBJ databases">
        <title>Phylogenomic analyses of a clade within the roseobacter group suggest taxonomic reassignments of species of the genera Aestuariivita, Citreicella, Loktanella, Nautella, Pelagibaca, Ruegeria, Thalassobius, Thiobacimonas and Tropicibacter, and the proposal o.</title>
        <authorList>
            <person name="Jeon C.O."/>
        </authorList>
    </citation>
    <scope>NUCLEOTIDE SEQUENCE [LARGE SCALE GENOMIC DNA]</scope>
    <source>
        <strain evidence="2 3">SS1-5</strain>
    </source>
</reference>
<evidence type="ECO:0000259" key="1">
    <source>
        <dbReference type="Pfam" id="PF05899"/>
    </source>
</evidence>
<reference evidence="3" key="1">
    <citation type="submission" date="2024-04" db="EMBL/GenBank/DDBJ databases">
        <title>Phylogenomic analyses of a clade within the roseobacter group suggest taxonomic reassignments of species of the genera Aestuariivita, Citreicella, Loktanella, Nautella, Pelagibaca, Ruegeria, Thalassobius, Thiobacimonas and Tropicibacter, and the proposal o.</title>
        <authorList>
            <person name="Jeon C.O."/>
        </authorList>
    </citation>
    <scope>NUCLEOTIDE SEQUENCE [LARGE SCALE GENOMIC DNA]</scope>
    <source>
        <strain evidence="3">SS1-5</strain>
    </source>
</reference>
<dbReference type="InterPro" id="IPR014710">
    <property type="entry name" value="RmlC-like_jellyroll"/>
</dbReference>
<dbReference type="RefSeq" id="WP_342077794.1">
    <property type="nucleotide sequence ID" value="NZ_CP151767.2"/>
</dbReference>
<dbReference type="CDD" id="cd02227">
    <property type="entry name" value="cupin_TM1112-like"/>
    <property type="match status" value="1"/>
</dbReference>
<organism evidence="2 3">
    <name type="scientific">Yoonia rhodophyticola</name>
    <dbReference type="NCBI Taxonomy" id="3137370"/>
    <lineage>
        <taxon>Bacteria</taxon>
        <taxon>Pseudomonadati</taxon>
        <taxon>Pseudomonadota</taxon>
        <taxon>Alphaproteobacteria</taxon>
        <taxon>Rhodobacterales</taxon>
        <taxon>Paracoccaceae</taxon>
        <taxon>Yoonia</taxon>
    </lineage>
</organism>
<dbReference type="PANTHER" id="PTHR40943">
    <property type="entry name" value="CYTOPLASMIC PROTEIN-RELATED"/>
    <property type="match status" value="1"/>
</dbReference>
<dbReference type="KEGG" id="yrh:AABB31_06340"/>
<keyword evidence="3" id="KW-1185">Reference proteome</keyword>
<dbReference type="AlphaFoldDB" id="A0AAN0NLA5"/>
<dbReference type="Gene3D" id="2.60.120.10">
    <property type="entry name" value="Jelly Rolls"/>
    <property type="match status" value="1"/>
</dbReference>
<dbReference type="EMBL" id="CP151767">
    <property type="protein sequence ID" value="WZU68505.1"/>
    <property type="molecule type" value="Genomic_DNA"/>
</dbReference>
<dbReference type="InterPro" id="IPR008579">
    <property type="entry name" value="UGlyAH_Cupin_dom"/>
</dbReference>